<evidence type="ECO:0000313" key="2">
    <source>
        <dbReference type="Proteomes" id="UP001176941"/>
    </source>
</evidence>
<keyword evidence="2" id="KW-1185">Reference proteome</keyword>
<gene>
    <name evidence="1" type="ORF">MRATA1EN1_LOCUS13795</name>
</gene>
<accession>A0ABN8YTX4</accession>
<name>A0ABN8YTX4_RANTA</name>
<evidence type="ECO:0000313" key="1">
    <source>
        <dbReference type="EMBL" id="CAI9164833.1"/>
    </source>
</evidence>
<dbReference type="EMBL" id="OX459959">
    <property type="protein sequence ID" value="CAI9164833.1"/>
    <property type="molecule type" value="Genomic_DNA"/>
</dbReference>
<protein>
    <submittedName>
        <fullName evidence="1">Uncharacterized protein</fullName>
    </submittedName>
</protein>
<reference evidence="1" key="1">
    <citation type="submission" date="2023-04" db="EMBL/GenBank/DDBJ databases">
        <authorList>
            <consortium name="ELIXIR-Norway"/>
        </authorList>
    </citation>
    <scope>NUCLEOTIDE SEQUENCE [LARGE SCALE GENOMIC DNA]</scope>
</reference>
<proteinExistence type="predicted"/>
<sequence length="136" mass="15170">MTVVSTHIRCRSASAAPRSWPGSGPEHRERRCPLLVPREERGLKELMMALKRHGFRMTASVAITCMSPQWTVDVGLWSEQKCQTWSQPASCGRGTSESWTWAWARIQRSQPTSAAKLRRPSLIQPATGNQQAQGGI</sequence>
<organism evidence="1 2">
    <name type="scientific">Rangifer tarandus platyrhynchus</name>
    <name type="common">Svalbard reindeer</name>
    <dbReference type="NCBI Taxonomy" id="3082113"/>
    <lineage>
        <taxon>Eukaryota</taxon>
        <taxon>Metazoa</taxon>
        <taxon>Chordata</taxon>
        <taxon>Craniata</taxon>
        <taxon>Vertebrata</taxon>
        <taxon>Euteleostomi</taxon>
        <taxon>Mammalia</taxon>
        <taxon>Eutheria</taxon>
        <taxon>Laurasiatheria</taxon>
        <taxon>Artiodactyla</taxon>
        <taxon>Ruminantia</taxon>
        <taxon>Pecora</taxon>
        <taxon>Cervidae</taxon>
        <taxon>Odocoileinae</taxon>
        <taxon>Rangifer</taxon>
    </lineage>
</organism>
<dbReference type="Proteomes" id="UP001176941">
    <property type="component" value="Chromosome 23"/>
</dbReference>